<dbReference type="Proteomes" id="UP000004506">
    <property type="component" value="Unassembled WGS sequence"/>
</dbReference>
<reference evidence="2" key="1">
    <citation type="submission" date="2008-04" db="EMBL/GenBank/DDBJ databases">
        <title>Draft genome sequence of Providencia stuartii (ATCC 25827).</title>
        <authorList>
            <person name="Sudarsanam P."/>
            <person name="Ley R."/>
            <person name="Guruge J."/>
            <person name="Turnbaugh P.J."/>
            <person name="Mahowald M."/>
            <person name="Liep D."/>
            <person name="Gordon J."/>
        </authorList>
    </citation>
    <scope>NUCLEOTIDE SEQUENCE [LARGE SCALE GENOMIC DNA]</scope>
    <source>
        <strain evidence="2">ATCC 25827</strain>
    </source>
</reference>
<evidence type="ECO:0000313" key="1">
    <source>
        <dbReference type="EMBL" id="EDU59582.1"/>
    </source>
</evidence>
<dbReference type="EMBL" id="ABJD02000101">
    <property type="protein sequence ID" value="EDU59582.1"/>
    <property type="molecule type" value="Genomic_DNA"/>
</dbReference>
<reference evidence="1 2" key="3">
    <citation type="submission" date="2008-05" db="EMBL/GenBank/DDBJ databases">
        <authorList>
            <person name="Fulton L."/>
            <person name="Clifton S."/>
            <person name="Fulton B."/>
            <person name="Xu J."/>
            <person name="Minx P."/>
            <person name="Pepin K.H."/>
            <person name="Johnson M."/>
            <person name="Thiruvilangam P."/>
            <person name="Bhonagiri V."/>
            <person name="Nash W.E."/>
            <person name="Mardis E.R."/>
            <person name="Wilson R.K."/>
        </authorList>
    </citation>
    <scope>NUCLEOTIDE SEQUENCE [LARGE SCALE GENOMIC DNA]</scope>
    <source>
        <strain evidence="1 2">ATCC 25827</strain>
    </source>
</reference>
<dbReference type="AlphaFoldDB" id="A0AA87CR51"/>
<proteinExistence type="predicted"/>
<evidence type="ECO:0000313" key="2">
    <source>
        <dbReference type="Proteomes" id="UP000004506"/>
    </source>
</evidence>
<reference evidence="2" key="2">
    <citation type="submission" date="2008-04" db="EMBL/GenBank/DDBJ databases">
        <title>Draft genome sequence of Providencia stuartii(ATCC 25827).</title>
        <authorList>
            <person name="Sudarsanam P."/>
            <person name="Ley R."/>
            <person name="Guruge J."/>
            <person name="Turnbaugh P.J."/>
            <person name="Mahowald M."/>
            <person name="Liep D."/>
            <person name="Gordon J."/>
        </authorList>
    </citation>
    <scope>NUCLEOTIDE SEQUENCE [LARGE SCALE GENOMIC DNA]</scope>
    <source>
        <strain evidence="2">ATCC 25827</strain>
    </source>
</reference>
<comment type="caution">
    <text evidence="1">The sequence shown here is derived from an EMBL/GenBank/DDBJ whole genome shotgun (WGS) entry which is preliminary data.</text>
</comment>
<protein>
    <submittedName>
        <fullName evidence="1">Uncharacterized protein</fullName>
    </submittedName>
</protein>
<accession>A0AA87CR51</accession>
<gene>
    <name evidence="1" type="ORF">PROSTU_02772</name>
</gene>
<organism evidence="1 2">
    <name type="scientific">Providencia stuartii ATCC 25827</name>
    <dbReference type="NCBI Taxonomy" id="471874"/>
    <lineage>
        <taxon>Bacteria</taxon>
        <taxon>Pseudomonadati</taxon>
        <taxon>Pseudomonadota</taxon>
        <taxon>Gammaproteobacteria</taxon>
        <taxon>Enterobacterales</taxon>
        <taxon>Morganellaceae</taxon>
        <taxon>Providencia</taxon>
    </lineage>
</organism>
<name>A0AA87CR51_PROST</name>
<sequence>MAQSALIKHGYGGEVLACAFYSIYVKQPIVLATSQYLALKGQGTSLLIIAENRW</sequence>